<protein>
    <submittedName>
        <fullName evidence="1">Uncharacterized protein</fullName>
    </submittedName>
</protein>
<gene>
    <name evidence="1" type="ORF">G3M48_008247</name>
</gene>
<comment type="caution">
    <text evidence="1">The sequence shown here is derived from an EMBL/GenBank/DDBJ whole genome shotgun (WGS) entry which is preliminary data.</text>
</comment>
<organism evidence="1 2">
    <name type="scientific">Beauveria asiatica</name>
    <dbReference type="NCBI Taxonomy" id="1069075"/>
    <lineage>
        <taxon>Eukaryota</taxon>
        <taxon>Fungi</taxon>
        <taxon>Dikarya</taxon>
        <taxon>Ascomycota</taxon>
        <taxon>Pezizomycotina</taxon>
        <taxon>Sordariomycetes</taxon>
        <taxon>Hypocreomycetidae</taxon>
        <taxon>Hypocreales</taxon>
        <taxon>Cordycipitaceae</taxon>
        <taxon>Beauveria</taxon>
    </lineage>
</organism>
<evidence type="ECO:0000313" key="2">
    <source>
        <dbReference type="Proteomes" id="UP001397290"/>
    </source>
</evidence>
<sequence length="471" mass="52903">MARNGLQPVFQDWNSEDNAAFDIQILDPLRRNWKAALQKLLCLVDEERYRPRVQSSEFRNGVLAVRFSRRGTLQFKEMAKRLCKAILSHENESKMSEITRRGVLGISPRSVKFDRLFRQRLSEICSKGRPYRLLNSIGGTPVSQIPPWATSFALGAMTGIPIYMPSCATAQPITPTERDIDAAEKLLKWFIEERGEQESNQSLVRQLDCADRDLDRHIALIAASTRELEVNISQRRIREWRRSIDDQYYLALNAACKLLLSNEQILEKFLVSEGVDNRPTFRSSLGGLAACLSIGSLETVAAPLTFSNFGGFLTTMAWPTATVVNPMTLAAALGLAAVTLIGHLSDSDARSAASRLKQDLSFISEIHGICRQVDILRSWKKTASRGHSLHLKKLRAMNCPDTVTLWTEFVKEVKRGELEPRFRADSLSTTARDSRGKRAEKQDVEVYMSYLFVARAEEPGSDSENDSSSSD</sequence>
<dbReference type="EMBL" id="JAAHCF010000061">
    <property type="protein sequence ID" value="KAK8149092.1"/>
    <property type="molecule type" value="Genomic_DNA"/>
</dbReference>
<reference evidence="1 2" key="1">
    <citation type="submission" date="2020-02" db="EMBL/GenBank/DDBJ databases">
        <title>Comparative genomics of the hypocrealean fungal genus Beauvera.</title>
        <authorList>
            <person name="Showalter D.N."/>
            <person name="Bushley K.E."/>
            <person name="Rehner S.A."/>
        </authorList>
    </citation>
    <scope>NUCLEOTIDE SEQUENCE [LARGE SCALE GENOMIC DNA]</scope>
    <source>
        <strain evidence="1 2">ARSEF4384</strain>
    </source>
</reference>
<accession>A0AAW0S3S7</accession>
<evidence type="ECO:0000313" key="1">
    <source>
        <dbReference type="EMBL" id="KAK8149092.1"/>
    </source>
</evidence>
<dbReference type="Proteomes" id="UP001397290">
    <property type="component" value="Unassembled WGS sequence"/>
</dbReference>
<dbReference type="AlphaFoldDB" id="A0AAW0S3S7"/>
<proteinExistence type="predicted"/>
<name>A0AAW0S3S7_9HYPO</name>
<keyword evidence="2" id="KW-1185">Reference proteome</keyword>